<evidence type="ECO:0000256" key="1">
    <source>
        <dbReference type="ARBA" id="ARBA00004454"/>
    </source>
</evidence>
<feature type="binding site" description="axial binding residue" evidence="16">
    <location>
        <position position="163"/>
    </location>
    <ligand>
        <name>chlorophyll b</name>
        <dbReference type="ChEBI" id="CHEBI:61721"/>
        <label>1</label>
    </ligand>
    <ligandPart>
        <name>Mg</name>
        <dbReference type="ChEBI" id="CHEBI:25107"/>
    </ligandPart>
</feature>
<evidence type="ECO:0000256" key="2">
    <source>
        <dbReference type="ARBA" id="ARBA00007259"/>
    </source>
</evidence>
<name>A0A5C7GU47_9ROSI</name>
<dbReference type="Proteomes" id="UP000323000">
    <property type="component" value="Chromosome 13"/>
</dbReference>
<keyword evidence="20" id="KW-1185">Reference proteome</keyword>
<feature type="binding site" evidence="16">
    <location>
        <position position="84"/>
    </location>
    <ligand>
        <name>chlorophyll a</name>
        <dbReference type="ChEBI" id="CHEBI:58416"/>
        <label>1</label>
    </ligand>
</feature>
<feature type="binding site" evidence="16">
    <location>
        <position position="244"/>
    </location>
    <ligand>
        <name>chlorophyll a</name>
        <dbReference type="ChEBI" id="CHEBI:58416"/>
        <label>1</label>
    </ligand>
</feature>
<keyword evidence="10" id="KW-0460">Magnesium</keyword>
<feature type="compositionally biased region" description="Basic and acidic residues" evidence="18">
    <location>
        <begin position="362"/>
        <end position="371"/>
    </location>
</feature>
<feature type="binding site" description="axial binding residue" evidence="16">
    <location>
        <position position="260"/>
    </location>
    <ligand>
        <name>chlorophyll b</name>
        <dbReference type="ChEBI" id="CHEBI:61721"/>
        <label>1</label>
    </ligand>
    <ligandPart>
        <name>Mg</name>
        <dbReference type="ChEBI" id="CHEBI:25107"/>
    </ligandPart>
</feature>
<feature type="binding site" description="axial binding residue" evidence="16">
    <location>
        <position position="217"/>
    </location>
    <ligand>
        <name>chlorophyll a</name>
        <dbReference type="ChEBI" id="CHEBI:58416"/>
        <label>3</label>
    </ligand>
    <ligandPart>
        <name>Mg</name>
        <dbReference type="ChEBI" id="CHEBI:25107"/>
    </ligandPart>
</feature>
<feature type="region of interest" description="Disordered" evidence="18">
    <location>
        <begin position="291"/>
        <end position="313"/>
    </location>
</feature>
<evidence type="ECO:0000256" key="7">
    <source>
        <dbReference type="ARBA" id="ARBA00022692"/>
    </source>
</evidence>
<comment type="similarity">
    <text evidence="2 17">Belongs to the light-harvesting chlorophyll a/b-binding (LHC) protein family.</text>
</comment>
<feature type="binding site" description="axial binding residue" evidence="16">
    <location>
        <position position="180"/>
    </location>
    <ligand>
        <name>chlorophyll b</name>
        <dbReference type="ChEBI" id="CHEBI:61721"/>
        <label>1</label>
    </ligand>
    <ligandPart>
        <name>Mg</name>
        <dbReference type="ChEBI" id="CHEBI:25107"/>
    </ligandPart>
</feature>
<gene>
    <name evidence="19" type="ORF">EZV62_027146</name>
</gene>
<feature type="binding site" evidence="16">
    <location>
        <position position="135"/>
    </location>
    <ligand>
        <name>chlorophyll a</name>
        <dbReference type="ChEBI" id="CHEBI:58416"/>
        <label>1</label>
    </ligand>
</feature>
<keyword evidence="12 17" id="KW-0157">Chromophore</keyword>
<evidence type="ECO:0000256" key="16">
    <source>
        <dbReference type="PIRSR" id="PIRSR601344-1"/>
    </source>
</evidence>
<feature type="binding site" description="axial binding residue" evidence="16">
    <location>
        <position position="155"/>
    </location>
    <ligand>
        <name>chlorophyll b</name>
        <dbReference type="ChEBI" id="CHEBI:61721"/>
        <label>1</label>
    </ligand>
    <ligandPart>
        <name>Mg</name>
        <dbReference type="ChEBI" id="CHEBI:25107"/>
    </ligandPart>
</feature>
<dbReference type="Pfam" id="PF00504">
    <property type="entry name" value="Chloroa_b-bind"/>
    <property type="match status" value="1"/>
</dbReference>
<protein>
    <recommendedName>
        <fullName evidence="17">Chlorophyll a-b binding protein, chloroplastic</fullName>
    </recommendedName>
</protein>
<keyword evidence="13 17" id="KW-0793">Thylakoid</keyword>
<feature type="compositionally biased region" description="Polar residues" evidence="18">
    <location>
        <begin position="296"/>
        <end position="313"/>
    </location>
</feature>
<dbReference type="GO" id="GO:0009522">
    <property type="term" value="C:photosystem I"/>
    <property type="evidence" value="ECO:0007669"/>
    <property type="project" value="UniProtKB-KW"/>
</dbReference>
<dbReference type="InterPro" id="IPR001344">
    <property type="entry name" value="Chloro_AB-bd_pln"/>
</dbReference>
<evidence type="ECO:0000256" key="8">
    <source>
        <dbReference type="ARBA" id="ARBA00022723"/>
    </source>
</evidence>
<sequence length="491" mass="53302">MAAATMALSSPSFAGKAVTLSPSGSELMGNGRVTMRKSTRQVSSGSPWYGPDRVKYLGPLSGEPPSYLTGEFPGDYGWDTAGLSADPETFAKNRELEVIHSRWAMLGALGCVFPELLARNGVKFGEAVWFKAGAQIFSEGGLDYLGNPSLVHAQSILAIWACQVILMGAVEGYRIAGGPLGEVVDPLYPGGSFDPLGLADDPEAFAELKVKELKNGRLAMFSMFGFFVQAIVTGKGPIENLADHLADPVNNNAWAYATNFVPGNYDKTMQPPSLHSSFFSSLKQVEKRLKLEHQSKPSNSSSQPVPETNFTSTESLSSPIYLHLDQTKSSNNSTLQDSEAPQAFLSLSPDFPPTQQNPPRINPEDHSKPTHDEEIDDIQRLVQLLGLKDLVQEDKGRVGDGGGCCECEGGFYEKIVGVKGPKCEKEVKRMEGWISYFSRDCDGEESEEPLRLAYLLLGKAAFDLDGADFGFGGLEFPSTVDDFLRHDPPKQ</sequence>
<evidence type="ECO:0000256" key="11">
    <source>
        <dbReference type="ARBA" id="ARBA00022989"/>
    </source>
</evidence>
<dbReference type="PANTHER" id="PTHR21649">
    <property type="entry name" value="CHLOROPHYLL A/B BINDING PROTEIN"/>
    <property type="match status" value="1"/>
</dbReference>
<comment type="function">
    <text evidence="17">The light-harvesting complex (LHC) functions as a light receptor, it captures and delivers excitation energy to photosystems with which it is closely associated.</text>
</comment>
<feature type="binding site" evidence="16">
    <location>
        <position position="145"/>
    </location>
    <ligand>
        <name>chlorophyll a</name>
        <dbReference type="ChEBI" id="CHEBI:58416"/>
        <label>1</label>
    </ligand>
</feature>
<dbReference type="GO" id="GO:0009535">
    <property type="term" value="C:chloroplast thylakoid membrane"/>
    <property type="evidence" value="ECO:0007669"/>
    <property type="project" value="UniProtKB-SubCell"/>
</dbReference>
<proteinExistence type="inferred from homology"/>
<evidence type="ECO:0000256" key="14">
    <source>
        <dbReference type="ARBA" id="ARBA00023136"/>
    </source>
</evidence>
<dbReference type="GO" id="GO:0046872">
    <property type="term" value="F:metal ion binding"/>
    <property type="evidence" value="ECO:0007669"/>
    <property type="project" value="UniProtKB-KW"/>
</dbReference>
<evidence type="ECO:0000313" key="20">
    <source>
        <dbReference type="Proteomes" id="UP000323000"/>
    </source>
</evidence>
<feature type="binding site" description="axial binding residue" evidence="16">
    <location>
        <position position="151"/>
    </location>
    <ligand>
        <name>chlorophyll b</name>
        <dbReference type="ChEBI" id="CHEBI:61721"/>
        <label>1</label>
    </ligand>
    <ligandPart>
        <name>Mg</name>
        <dbReference type="ChEBI" id="CHEBI:25107"/>
    </ligandPart>
</feature>
<dbReference type="OrthoDB" id="1932225at2759"/>
<keyword evidence="14" id="KW-0472">Membrane</keyword>
<comment type="caution">
    <text evidence="19">The sequence shown here is derived from an EMBL/GenBank/DDBJ whole genome shotgun (WGS) entry which is preliminary data.</text>
</comment>
<evidence type="ECO:0000256" key="17">
    <source>
        <dbReference type="RuleBase" id="RU363080"/>
    </source>
</evidence>
<feature type="binding site" evidence="16">
    <location>
        <position position="253"/>
    </location>
    <ligand>
        <name>chlorophyll a</name>
        <dbReference type="ChEBI" id="CHEBI:58416"/>
        <label>1</label>
    </ligand>
</feature>
<accession>A0A5C7GU47</accession>
<keyword evidence="3 16" id="KW-0148">Chlorophyll</keyword>
<dbReference type="EMBL" id="VAHF01000013">
    <property type="protein sequence ID" value="TXG47852.1"/>
    <property type="molecule type" value="Genomic_DNA"/>
</dbReference>
<keyword evidence="4 17" id="KW-0150">Chloroplast</keyword>
<evidence type="ECO:0000256" key="9">
    <source>
        <dbReference type="ARBA" id="ARBA00022836"/>
    </source>
</evidence>
<feature type="binding site" description="axial binding residue" evidence="16">
    <location>
        <position position="56"/>
    </location>
    <ligand>
        <name>chlorophyll b</name>
        <dbReference type="ChEBI" id="CHEBI:61721"/>
        <label>1</label>
    </ligand>
    <ligandPart>
        <name>Mg</name>
        <dbReference type="ChEBI" id="CHEBI:25107"/>
    </ligandPart>
</feature>
<dbReference type="SUPFAM" id="SSF103511">
    <property type="entry name" value="Chlorophyll a-b binding protein"/>
    <property type="match status" value="1"/>
</dbReference>
<evidence type="ECO:0000313" key="19">
    <source>
        <dbReference type="EMBL" id="TXG47852.1"/>
    </source>
</evidence>
<keyword evidence="15 17" id="KW-0604">Photosystem II</keyword>
<keyword evidence="7" id="KW-0812">Transmembrane</keyword>
<keyword evidence="5 17" id="KW-0602">Photosynthesis</keyword>
<evidence type="ECO:0000256" key="18">
    <source>
        <dbReference type="SAM" id="MobiDB-lite"/>
    </source>
</evidence>
<feature type="binding site" evidence="16">
    <location>
        <position position="211"/>
    </location>
    <ligand>
        <name>chlorophyll a</name>
        <dbReference type="ChEBI" id="CHEBI:58416"/>
        <label>1</label>
    </ligand>
</feature>
<feature type="binding site" evidence="16">
    <location>
        <position position="100"/>
    </location>
    <ligand>
        <name>chlorophyll a</name>
        <dbReference type="ChEBI" id="CHEBI:58416"/>
        <label>1</label>
    </ligand>
</feature>
<feature type="binding site" description="axial binding residue" evidence="16">
    <location>
        <position position="171"/>
    </location>
    <ligand>
        <name>chlorophyll b</name>
        <dbReference type="ChEBI" id="CHEBI:61721"/>
        <label>1</label>
    </ligand>
    <ligandPart>
        <name>Mg</name>
        <dbReference type="ChEBI" id="CHEBI:25107"/>
    </ligandPart>
</feature>
<evidence type="ECO:0000256" key="10">
    <source>
        <dbReference type="ARBA" id="ARBA00022842"/>
    </source>
</evidence>
<keyword evidence="8" id="KW-0479">Metal-binding</keyword>
<feature type="binding site" description="axial binding residue" evidence="16">
    <location>
        <position position="102"/>
    </location>
    <ligand>
        <name>chlorophyll a</name>
        <dbReference type="ChEBI" id="CHEBI:58416"/>
        <label>1</label>
    </ligand>
    <ligandPart>
        <name>Mg</name>
        <dbReference type="ChEBI" id="CHEBI:25107"/>
    </ligandPart>
</feature>
<evidence type="ECO:0000256" key="13">
    <source>
        <dbReference type="ARBA" id="ARBA00023078"/>
    </source>
</evidence>
<dbReference type="GO" id="GO:0009523">
    <property type="term" value="C:photosystem II"/>
    <property type="evidence" value="ECO:0007669"/>
    <property type="project" value="UniProtKB-KW"/>
</dbReference>
<feature type="binding site" evidence="16">
    <location>
        <position position="212"/>
    </location>
    <ligand>
        <name>chlorophyll a</name>
        <dbReference type="ChEBI" id="CHEBI:58416"/>
        <label>1</label>
    </ligand>
</feature>
<dbReference type="GO" id="GO:0009765">
    <property type="term" value="P:photosynthesis, light harvesting"/>
    <property type="evidence" value="ECO:0007669"/>
    <property type="project" value="InterPro"/>
</dbReference>
<dbReference type="Gene3D" id="1.10.3460.10">
    <property type="entry name" value="Chlorophyll a/b binding protein domain"/>
    <property type="match status" value="1"/>
</dbReference>
<feature type="region of interest" description="Disordered" evidence="18">
    <location>
        <begin position="344"/>
        <end position="371"/>
    </location>
</feature>
<evidence type="ECO:0000256" key="5">
    <source>
        <dbReference type="ARBA" id="ARBA00022531"/>
    </source>
</evidence>
<evidence type="ECO:0000256" key="6">
    <source>
        <dbReference type="ARBA" id="ARBA00022640"/>
    </source>
</evidence>
<dbReference type="AlphaFoldDB" id="A0A5C7GU47"/>
<keyword evidence="11" id="KW-1133">Transmembrane helix</keyword>
<feature type="binding site" evidence="16">
    <location>
        <position position="97"/>
    </location>
    <ligand>
        <name>chlorophyll a</name>
        <dbReference type="ChEBI" id="CHEBI:58416"/>
        <label>1</label>
    </ligand>
</feature>
<feature type="binding site" evidence="16">
    <location>
        <position position="229"/>
    </location>
    <ligand>
        <name>chlorophyll a</name>
        <dbReference type="ChEBI" id="CHEBI:58416"/>
        <label>1</label>
    </ligand>
</feature>
<dbReference type="InterPro" id="IPR022796">
    <property type="entry name" value="Chloroa_b-bind"/>
</dbReference>
<dbReference type="GO" id="GO:0016168">
    <property type="term" value="F:chlorophyll binding"/>
    <property type="evidence" value="ECO:0007669"/>
    <property type="project" value="UniProtKB-KW"/>
</dbReference>
<feature type="binding site" evidence="16">
    <location>
        <position position="78"/>
    </location>
    <ligand>
        <name>chlorophyll a</name>
        <dbReference type="ChEBI" id="CHEBI:58416"/>
        <label>1</label>
    </ligand>
</feature>
<evidence type="ECO:0000256" key="15">
    <source>
        <dbReference type="ARBA" id="ARBA00023276"/>
    </source>
</evidence>
<evidence type="ECO:0000256" key="12">
    <source>
        <dbReference type="ARBA" id="ARBA00022991"/>
    </source>
</evidence>
<organism evidence="19 20">
    <name type="scientific">Acer yangbiense</name>
    <dbReference type="NCBI Taxonomy" id="1000413"/>
    <lineage>
        <taxon>Eukaryota</taxon>
        <taxon>Viridiplantae</taxon>
        <taxon>Streptophyta</taxon>
        <taxon>Embryophyta</taxon>
        <taxon>Tracheophyta</taxon>
        <taxon>Spermatophyta</taxon>
        <taxon>Magnoliopsida</taxon>
        <taxon>eudicotyledons</taxon>
        <taxon>Gunneridae</taxon>
        <taxon>Pentapetalae</taxon>
        <taxon>rosids</taxon>
        <taxon>malvids</taxon>
        <taxon>Sapindales</taxon>
        <taxon>Sapindaceae</taxon>
        <taxon>Hippocastanoideae</taxon>
        <taxon>Acereae</taxon>
        <taxon>Acer</taxon>
    </lineage>
</organism>
<comment type="subcellular location">
    <subcellularLocation>
        <location evidence="1">Plastid</location>
        <location evidence="1">Chloroplast thylakoid membrane</location>
        <topology evidence="1">Multi-pass membrane protein</topology>
    </subcellularLocation>
</comment>
<keyword evidence="6 17" id="KW-0934">Plastid</keyword>
<keyword evidence="9 17" id="KW-0603">Photosystem I</keyword>
<evidence type="ECO:0000256" key="3">
    <source>
        <dbReference type="ARBA" id="ARBA00022494"/>
    </source>
</evidence>
<reference evidence="20" key="1">
    <citation type="journal article" date="2019" name="Gigascience">
        <title>De novo genome assembly of the endangered Acer yangbiense, a plant species with extremely small populations endemic to Yunnan Province, China.</title>
        <authorList>
            <person name="Yang J."/>
            <person name="Wariss H.M."/>
            <person name="Tao L."/>
            <person name="Zhang R."/>
            <person name="Yun Q."/>
            <person name="Hollingsworth P."/>
            <person name="Dao Z."/>
            <person name="Luo G."/>
            <person name="Guo H."/>
            <person name="Ma Y."/>
            <person name="Sun W."/>
        </authorList>
    </citation>
    <scope>NUCLEOTIDE SEQUENCE [LARGE SCALE GENOMIC DNA]</scope>
    <source>
        <strain evidence="20">cv. Malutang</strain>
    </source>
</reference>
<dbReference type="FunFam" id="1.10.3460.10:FF:000001">
    <property type="entry name" value="Chlorophyll a-b binding protein, chloroplastic"/>
    <property type="match status" value="1"/>
</dbReference>
<evidence type="ECO:0000256" key="4">
    <source>
        <dbReference type="ARBA" id="ARBA00022528"/>
    </source>
</evidence>
<feature type="binding site" evidence="16">
    <location>
        <position position="215"/>
    </location>
    <ligand>
        <name>chlorophyll a</name>
        <dbReference type="ChEBI" id="CHEBI:58416"/>
        <label>1</label>
    </ligand>
</feature>